<dbReference type="SUPFAM" id="SSF63707">
    <property type="entry name" value="Ganglioside M2 (gm2) activator"/>
    <property type="match status" value="1"/>
</dbReference>
<proteinExistence type="predicted"/>
<dbReference type="PANTHER" id="PTHR37976:SF1">
    <property type="entry name" value="PROTEIN CBG16926"/>
    <property type="match status" value="1"/>
</dbReference>
<keyword evidence="1" id="KW-0732">Signal</keyword>
<reference evidence="4" key="1">
    <citation type="submission" date="2022-11" db="UniProtKB">
        <authorList>
            <consortium name="WormBaseParasite"/>
        </authorList>
    </citation>
    <scope>IDENTIFICATION</scope>
</reference>
<dbReference type="Proteomes" id="UP000887572">
    <property type="component" value="Unplaced"/>
</dbReference>
<dbReference type="Gene3D" id="2.70.220.10">
    <property type="entry name" value="Ganglioside GM2 activator"/>
    <property type="match status" value="1"/>
</dbReference>
<evidence type="ECO:0000256" key="2">
    <source>
        <dbReference type="SAM" id="MobiDB-lite"/>
    </source>
</evidence>
<organism evidence="3 4">
    <name type="scientific">Globodera rostochiensis</name>
    <name type="common">Golden nematode worm</name>
    <name type="synonym">Heterodera rostochiensis</name>
    <dbReference type="NCBI Taxonomy" id="31243"/>
    <lineage>
        <taxon>Eukaryota</taxon>
        <taxon>Metazoa</taxon>
        <taxon>Ecdysozoa</taxon>
        <taxon>Nematoda</taxon>
        <taxon>Chromadorea</taxon>
        <taxon>Rhabditida</taxon>
        <taxon>Tylenchina</taxon>
        <taxon>Tylenchomorpha</taxon>
        <taxon>Tylenchoidea</taxon>
        <taxon>Heteroderidae</taxon>
        <taxon>Heteroderinae</taxon>
        <taxon>Globodera</taxon>
    </lineage>
</organism>
<feature type="compositionally biased region" description="Polar residues" evidence="2">
    <location>
        <begin position="87"/>
        <end position="104"/>
    </location>
</feature>
<sequence>MTAKVKGHTSQILRRVLGRFERYEKGTYAMNEEERRGQKITSKFGAMSKSPLSKAGRAFNLHDMPRSRQLLIDDPLNENCLFPARSTSEPVGVTTSSRKSQHNQLEAPPPLLTIDDEEFELKLQLIKHQPCPFKADKSKWDRKLEFEAGTEREGPKLMQRPNEPNCYSIGGKVTVFSEFKGEFSIFLELRSSANKKQVPEPCHNRKEDGCGGFGSCLYCDACQTLEESKGLKAQLLLDGKSISCGQELSPGTYENMELVFCLPNADEMLKSQGLTRETFKSLIQTEDGTNLRSLGVFATIYVFDRDVRKLVQTQQKVETVYRKTKRTLFKDEPLPPDVYWSLPFNSVIKEQRLFVACHKIFGNMQIQNNK</sequence>
<accession>A0A914GUT3</accession>
<evidence type="ECO:0000256" key="1">
    <source>
        <dbReference type="ARBA" id="ARBA00022729"/>
    </source>
</evidence>
<dbReference type="AlphaFoldDB" id="A0A914GUT3"/>
<dbReference type="InterPro" id="IPR036846">
    <property type="entry name" value="GM2-AP_sf"/>
</dbReference>
<keyword evidence="3" id="KW-1185">Reference proteome</keyword>
<dbReference type="PANTHER" id="PTHR37976">
    <property type="entry name" value="PROTEIN CBG16927"/>
    <property type="match status" value="1"/>
</dbReference>
<feature type="region of interest" description="Disordered" evidence="2">
    <location>
        <begin position="87"/>
        <end position="109"/>
    </location>
</feature>
<evidence type="ECO:0000313" key="4">
    <source>
        <dbReference type="WBParaSite" id="Gr19_v10_g11393.t1"/>
    </source>
</evidence>
<protein>
    <submittedName>
        <fullName evidence="4">Uncharacterized protein</fullName>
    </submittedName>
</protein>
<evidence type="ECO:0000313" key="3">
    <source>
        <dbReference type="Proteomes" id="UP000887572"/>
    </source>
</evidence>
<name>A0A914GUT3_GLORO</name>
<dbReference type="WBParaSite" id="Gr19_v10_g11393.t1">
    <property type="protein sequence ID" value="Gr19_v10_g11393.t1"/>
    <property type="gene ID" value="Gr19_v10_g11393"/>
</dbReference>